<dbReference type="Gene3D" id="2.70.160.11">
    <property type="entry name" value="Hnrnp arginine n-methyltransferase1"/>
    <property type="match status" value="1"/>
</dbReference>
<dbReference type="SUPFAM" id="SSF53335">
    <property type="entry name" value="S-adenosyl-L-methionine-dependent methyltransferases"/>
    <property type="match status" value="1"/>
</dbReference>
<evidence type="ECO:0000259" key="15">
    <source>
        <dbReference type="Pfam" id="PF21137"/>
    </source>
</evidence>
<dbReference type="GO" id="GO:0005634">
    <property type="term" value="C:nucleus"/>
    <property type="evidence" value="ECO:0007669"/>
    <property type="project" value="TreeGrafter"/>
</dbReference>
<dbReference type="GO" id="GO:0032259">
    <property type="term" value="P:methylation"/>
    <property type="evidence" value="ECO:0007669"/>
    <property type="project" value="UniProtKB-KW"/>
</dbReference>
<evidence type="ECO:0000256" key="9">
    <source>
        <dbReference type="ARBA" id="ARBA00022833"/>
    </source>
</evidence>
<keyword evidence="3" id="KW-0963">Cytoplasm</keyword>
<evidence type="ECO:0000256" key="3">
    <source>
        <dbReference type="ARBA" id="ARBA00022490"/>
    </source>
</evidence>
<evidence type="ECO:0000256" key="10">
    <source>
        <dbReference type="ARBA" id="ARBA00047384"/>
    </source>
</evidence>
<dbReference type="GeneID" id="37026143"/>
<dbReference type="Pfam" id="PF21137">
    <property type="entry name" value="ANM3_C2H2_Zf"/>
    <property type="match status" value="1"/>
</dbReference>
<evidence type="ECO:0000313" key="18">
    <source>
        <dbReference type="Proteomes" id="UP000245884"/>
    </source>
</evidence>
<keyword evidence="18" id="KW-1185">Reference proteome</keyword>
<evidence type="ECO:0000256" key="13">
    <source>
        <dbReference type="SAM" id="Coils"/>
    </source>
</evidence>
<sequence length="606" mass="67037">MHYGASTSSQGQQQSFKLPTRALFSKESFDSPMEALAQAKKAHGVDLVTIVHRLGLDTMQVIRLINHIRRSGMSPEEVNALSGKEGWLDDDAELMPVEGQENDGLLQLDFDDLLPETGATNGTKDGAAGQPSKREQELENELIAMRMAFQDLRQQYLARIGLNEQDTNDNVLAAGPSTSSSSSSAAVPATTTPKPAKPAPVDNDTHYFASYAGNDIHQTMIEDSVRTLSYAKFLLSPRNASLLRGKTVMDVGCGSGILSLFCARAGAKRVLAIDASDVADRARKNVEANGWDGVVKVHKGKLEELGETLKEYEGKVDLIVSEWMGYFLLYESMLPSVLVARDLYLNPSTGTLAPSHCRMLLSAVSDQALLHQRIRFWENVHGFTMPAMRRGLEDEAYTETLAEDKVVTSAEQIYDLPLQEMKPRQPAFVSDFTLQGKEKEIKTIHGFLSWFDTWFLPRSEQEPLRTSPSSPEKEGTLIPGLPPVTTKPIVEADVEGIDLQGKAAMQRLPSPEEQKKGEEIVSFTTGPQGKPTHWAQTVFLLKEPFELQPGENIVGRIHVTPCDAKEGKNDRELDVEIHWRVVGRESENAEGKKKVEAMNVQLWSVR</sequence>
<feature type="domain" description="Protein arginine N-methyltransferase 3-like C2H2 zinc finger" evidence="15">
    <location>
        <begin position="50"/>
        <end position="91"/>
    </location>
</feature>
<evidence type="ECO:0000256" key="12">
    <source>
        <dbReference type="PROSITE-ProRule" id="PRU01015"/>
    </source>
</evidence>
<protein>
    <recommendedName>
        <fullName evidence="2">type I protein arginine methyltransferase</fullName>
        <ecNumber evidence="2">2.1.1.319</ecNumber>
    </recommendedName>
</protein>
<keyword evidence="9" id="KW-0862">Zinc</keyword>
<dbReference type="Proteomes" id="UP000245884">
    <property type="component" value="Unassembled WGS sequence"/>
</dbReference>
<keyword evidence="5 12" id="KW-0808">Transferase</keyword>
<accession>A0A316UTU6</accession>
<dbReference type="PROSITE" id="PS51678">
    <property type="entry name" value="SAM_MT_PRMT"/>
    <property type="match status" value="1"/>
</dbReference>
<dbReference type="EMBL" id="KZ819664">
    <property type="protein sequence ID" value="PWN28720.1"/>
    <property type="molecule type" value="Genomic_DNA"/>
</dbReference>
<feature type="compositionally biased region" description="Low complexity" evidence="14">
    <location>
        <begin position="173"/>
        <end position="194"/>
    </location>
</feature>
<keyword evidence="6 12" id="KW-0949">S-adenosyl-L-methionine</keyword>
<evidence type="ECO:0000256" key="8">
    <source>
        <dbReference type="ARBA" id="ARBA00022771"/>
    </source>
</evidence>
<feature type="coiled-coil region" evidence="13">
    <location>
        <begin position="295"/>
        <end position="322"/>
    </location>
</feature>
<dbReference type="PANTHER" id="PTHR11006">
    <property type="entry name" value="PROTEIN ARGININE N-METHYLTRANSFERASE"/>
    <property type="match status" value="1"/>
</dbReference>
<dbReference type="InterPro" id="IPR049482">
    <property type="entry name" value="ANM3-like_C2H2_Zf"/>
</dbReference>
<keyword evidence="4 12" id="KW-0489">Methyltransferase</keyword>
<dbReference type="CDD" id="cd02440">
    <property type="entry name" value="AdoMet_MTases"/>
    <property type="match status" value="1"/>
</dbReference>
<dbReference type="InterPro" id="IPR036236">
    <property type="entry name" value="Znf_C2H2_sf"/>
</dbReference>
<reference evidence="17 18" key="1">
    <citation type="journal article" date="2018" name="Mol. Biol. Evol.">
        <title>Broad Genomic Sampling Reveals a Smut Pathogenic Ancestry of the Fungal Clade Ustilaginomycotina.</title>
        <authorList>
            <person name="Kijpornyongpan T."/>
            <person name="Mondo S.J."/>
            <person name="Barry K."/>
            <person name="Sandor L."/>
            <person name="Lee J."/>
            <person name="Lipzen A."/>
            <person name="Pangilinan J."/>
            <person name="LaButti K."/>
            <person name="Hainaut M."/>
            <person name="Henrissat B."/>
            <person name="Grigoriev I.V."/>
            <person name="Spatafora J.W."/>
            <person name="Aime M.C."/>
        </authorList>
    </citation>
    <scope>NUCLEOTIDE SEQUENCE [LARGE SCALE GENOMIC DNA]</scope>
    <source>
        <strain evidence="17 18">MCA 5214</strain>
    </source>
</reference>
<dbReference type="Pfam" id="PF06325">
    <property type="entry name" value="PrmA"/>
    <property type="match status" value="1"/>
</dbReference>
<dbReference type="GO" id="GO:0005829">
    <property type="term" value="C:cytosol"/>
    <property type="evidence" value="ECO:0007669"/>
    <property type="project" value="UniProtKB-SubCell"/>
</dbReference>
<dbReference type="InterPro" id="IPR055135">
    <property type="entry name" value="PRMT_dom"/>
</dbReference>
<evidence type="ECO:0000256" key="2">
    <source>
        <dbReference type="ARBA" id="ARBA00011925"/>
    </source>
</evidence>
<evidence type="ECO:0000256" key="11">
    <source>
        <dbReference type="ARBA" id="ARBA00049303"/>
    </source>
</evidence>
<dbReference type="AlphaFoldDB" id="A0A316UTU6"/>
<evidence type="ECO:0000256" key="14">
    <source>
        <dbReference type="SAM" id="MobiDB-lite"/>
    </source>
</evidence>
<feature type="region of interest" description="Disordered" evidence="14">
    <location>
        <begin position="114"/>
        <end position="136"/>
    </location>
</feature>
<dbReference type="OrthoDB" id="7848332at2759"/>
<keyword evidence="8" id="KW-0863">Zinc-finger</keyword>
<dbReference type="FunFam" id="3.40.50.150:FF:000003">
    <property type="entry name" value="Blast:Protein arginine N-methyltransferase 1"/>
    <property type="match status" value="1"/>
</dbReference>
<proteinExistence type="predicted"/>
<dbReference type="InterPro" id="IPR025799">
    <property type="entry name" value="Arg_MeTrfase"/>
</dbReference>
<dbReference type="InterPro" id="IPR029063">
    <property type="entry name" value="SAM-dependent_MTases_sf"/>
</dbReference>
<keyword evidence="7" id="KW-0479">Metal-binding</keyword>
<feature type="domain" description="Protein arginine N-methyltransferase" evidence="16">
    <location>
        <begin position="518"/>
        <end position="581"/>
    </location>
</feature>
<evidence type="ECO:0000259" key="16">
    <source>
        <dbReference type="Pfam" id="PF22528"/>
    </source>
</evidence>
<feature type="region of interest" description="Disordered" evidence="14">
    <location>
        <begin position="169"/>
        <end position="201"/>
    </location>
</feature>
<name>A0A316UTU6_9BASI</name>
<keyword evidence="13" id="KW-0175">Coiled coil</keyword>
<comment type="subcellular location">
    <subcellularLocation>
        <location evidence="1">Cytoplasm</location>
        <location evidence="1">Cytosol</location>
    </subcellularLocation>
</comment>
<evidence type="ECO:0000256" key="5">
    <source>
        <dbReference type="ARBA" id="ARBA00022679"/>
    </source>
</evidence>
<evidence type="ECO:0000256" key="4">
    <source>
        <dbReference type="ARBA" id="ARBA00022603"/>
    </source>
</evidence>
<dbReference type="Gene3D" id="3.40.50.150">
    <property type="entry name" value="Vaccinia Virus protein VP39"/>
    <property type="match status" value="1"/>
</dbReference>
<evidence type="ECO:0000256" key="7">
    <source>
        <dbReference type="ARBA" id="ARBA00022723"/>
    </source>
</evidence>
<dbReference type="GO" id="GO:0042054">
    <property type="term" value="F:histone methyltransferase activity"/>
    <property type="evidence" value="ECO:0007669"/>
    <property type="project" value="TreeGrafter"/>
</dbReference>
<evidence type="ECO:0000256" key="1">
    <source>
        <dbReference type="ARBA" id="ARBA00004514"/>
    </source>
</evidence>
<feature type="domain" description="Protein arginine N-methyltransferase" evidence="16">
    <location>
        <begin position="359"/>
        <end position="471"/>
    </location>
</feature>
<dbReference type="EC" id="2.1.1.319" evidence="2"/>
<dbReference type="STRING" id="1569628.A0A316UTU6"/>
<feature type="region of interest" description="Disordered" evidence="14">
    <location>
        <begin position="461"/>
        <end position="484"/>
    </location>
</feature>
<evidence type="ECO:0000313" key="17">
    <source>
        <dbReference type="EMBL" id="PWN28720.1"/>
    </source>
</evidence>
<dbReference type="SUPFAM" id="SSF57667">
    <property type="entry name" value="beta-beta-alpha zinc fingers"/>
    <property type="match status" value="1"/>
</dbReference>
<gene>
    <name evidence="17" type="ORF">BDZ90DRAFT_217450</name>
</gene>
<dbReference type="GO" id="GO:0035242">
    <property type="term" value="F:protein-arginine omega-N asymmetric methyltransferase activity"/>
    <property type="evidence" value="ECO:0007669"/>
    <property type="project" value="UniProtKB-EC"/>
</dbReference>
<dbReference type="GO" id="GO:0008270">
    <property type="term" value="F:zinc ion binding"/>
    <property type="evidence" value="ECO:0007669"/>
    <property type="project" value="UniProtKB-KW"/>
</dbReference>
<organism evidence="17 18">
    <name type="scientific">Jaminaea rosea</name>
    <dbReference type="NCBI Taxonomy" id="1569628"/>
    <lineage>
        <taxon>Eukaryota</taxon>
        <taxon>Fungi</taxon>
        <taxon>Dikarya</taxon>
        <taxon>Basidiomycota</taxon>
        <taxon>Ustilaginomycotina</taxon>
        <taxon>Exobasidiomycetes</taxon>
        <taxon>Microstromatales</taxon>
        <taxon>Microstromatales incertae sedis</taxon>
        <taxon>Jaminaea</taxon>
    </lineage>
</organism>
<dbReference type="PANTHER" id="PTHR11006:SF53">
    <property type="entry name" value="PROTEIN ARGININE N-METHYLTRANSFERASE 3"/>
    <property type="match status" value="1"/>
</dbReference>
<dbReference type="RefSeq" id="XP_025363332.1">
    <property type="nucleotide sequence ID" value="XM_025504320.1"/>
</dbReference>
<dbReference type="Pfam" id="PF22528">
    <property type="entry name" value="PRMT_C"/>
    <property type="match status" value="2"/>
</dbReference>
<evidence type="ECO:0000256" key="6">
    <source>
        <dbReference type="ARBA" id="ARBA00022691"/>
    </source>
</evidence>
<comment type="catalytic activity">
    <reaction evidence="10">
        <text>L-arginyl-[protein] + 2 S-adenosyl-L-methionine = N(omega),N(omega)-dimethyl-L-arginyl-[protein] + 2 S-adenosyl-L-homocysteine + 2 H(+)</text>
        <dbReference type="Rhea" id="RHEA:48096"/>
        <dbReference type="Rhea" id="RHEA-COMP:10532"/>
        <dbReference type="Rhea" id="RHEA-COMP:11991"/>
        <dbReference type="ChEBI" id="CHEBI:15378"/>
        <dbReference type="ChEBI" id="CHEBI:29965"/>
        <dbReference type="ChEBI" id="CHEBI:57856"/>
        <dbReference type="ChEBI" id="CHEBI:59789"/>
        <dbReference type="ChEBI" id="CHEBI:61897"/>
        <dbReference type="EC" id="2.1.1.319"/>
    </reaction>
    <physiologicalReaction direction="left-to-right" evidence="10">
        <dbReference type="Rhea" id="RHEA:48097"/>
    </physiologicalReaction>
</comment>
<comment type="catalytic activity">
    <reaction evidence="11">
        <text>L-arginyl-[protein] + S-adenosyl-L-methionine = N(omega)-methyl-L-arginyl-[protein] + S-adenosyl-L-homocysteine + H(+)</text>
        <dbReference type="Rhea" id="RHEA:48100"/>
        <dbReference type="Rhea" id="RHEA-COMP:10532"/>
        <dbReference type="Rhea" id="RHEA-COMP:11990"/>
        <dbReference type="ChEBI" id="CHEBI:15378"/>
        <dbReference type="ChEBI" id="CHEBI:29965"/>
        <dbReference type="ChEBI" id="CHEBI:57856"/>
        <dbReference type="ChEBI" id="CHEBI:59789"/>
        <dbReference type="ChEBI" id="CHEBI:65280"/>
    </reaction>
    <physiologicalReaction direction="left-to-right" evidence="11">
        <dbReference type="Rhea" id="RHEA:48101"/>
    </physiologicalReaction>
</comment>